<feature type="non-terminal residue" evidence="1">
    <location>
        <position position="1"/>
    </location>
</feature>
<dbReference type="EMBL" id="BARV01019301">
    <property type="protein sequence ID" value="GAI29440.1"/>
    <property type="molecule type" value="Genomic_DNA"/>
</dbReference>
<dbReference type="AlphaFoldDB" id="X1NRL7"/>
<proteinExistence type="predicted"/>
<name>X1NRL7_9ZZZZ</name>
<protein>
    <submittedName>
        <fullName evidence="1">Uncharacterized protein</fullName>
    </submittedName>
</protein>
<comment type="caution">
    <text evidence="1">The sequence shown here is derived from an EMBL/GenBank/DDBJ whole genome shotgun (WGS) entry which is preliminary data.</text>
</comment>
<organism evidence="1">
    <name type="scientific">marine sediment metagenome</name>
    <dbReference type="NCBI Taxonomy" id="412755"/>
    <lineage>
        <taxon>unclassified sequences</taxon>
        <taxon>metagenomes</taxon>
        <taxon>ecological metagenomes</taxon>
    </lineage>
</organism>
<sequence>RASEVHSDAIRVACVMDAGTLEVKATYSYAEAKK</sequence>
<gene>
    <name evidence="1" type="ORF">S06H3_32456</name>
</gene>
<evidence type="ECO:0000313" key="1">
    <source>
        <dbReference type="EMBL" id="GAI29440.1"/>
    </source>
</evidence>
<reference evidence="1" key="1">
    <citation type="journal article" date="2014" name="Front. Microbiol.">
        <title>High frequency of phylogenetically diverse reductive dehalogenase-homologous genes in deep subseafloor sedimentary metagenomes.</title>
        <authorList>
            <person name="Kawai M."/>
            <person name="Futagami T."/>
            <person name="Toyoda A."/>
            <person name="Takaki Y."/>
            <person name="Nishi S."/>
            <person name="Hori S."/>
            <person name="Arai W."/>
            <person name="Tsubouchi T."/>
            <person name="Morono Y."/>
            <person name="Uchiyama I."/>
            <person name="Ito T."/>
            <person name="Fujiyama A."/>
            <person name="Inagaki F."/>
            <person name="Takami H."/>
        </authorList>
    </citation>
    <scope>NUCLEOTIDE SEQUENCE</scope>
    <source>
        <strain evidence="1">Expedition CK06-06</strain>
    </source>
</reference>
<accession>X1NRL7</accession>